<protein>
    <submittedName>
        <fullName evidence="1">SRPBCC family protein</fullName>
    </submittedName>
</protein>
<dbReference type="Proteomes" id="UP000809440">
    <property type="component" value="Unassembled WGS sequence"/>
</dbReference>
<evidence type="ECO:0000313" key="1">
    <source>
        <dbReference type="EMBL" id="MBM2414549.1"/>
    </source>
</evidence>
<dbReference type="RefSeq" id="WP_085628891.1">
    <property type="nucleotide sequence ID" value="NZ_JAFBWU010000016.1"/>
</dbReference>
<reference evidence="1 4" key="1">
    <citation type="submission" date="2021-01" db="EMBL/GenBank/DDBJ databases">
        <title>Diatom-associated Roseobacters Show Island Model of Population Structure.</title>
        <authorList>
            <person name="Qu L."/>
            <person name="Feng X."/>
            <person name="Chen Y."/>
            <person name="Li L."/>
            <person name="Wang X."/>
            <person name="Hu Z."/>
            <person name="Wang H."/>
            <person name="Luo H."/>
        </authorList>
    </citation>
    <scope>NUCLEOTIDE SEQUENCE</scope>
    <source>
        <strain evidence="2 4">CC28-63</strain>
        <strain evidence="1">CC28-69</strain>
    </source>
</reference>
<dbReference type="CDD" id="cd07812">
    <property type="entry name" value="SRPBCC"/>
    <property type="match status" value="1"/>
</dbReference>
<evidence type="ECO:0000313" key="3">
    <source>
        <dbReference type="Proteomes" id="UP000755667"/>
    </source>
</evidence>
<gene>
    <name evidence="1" type="ORF">JQX41_19685</name>
    <name evidence="2" type="ORF">JQX48_19665</name>
</gene>
<name>A0A9Q2S3R5_9RHOB</name>
<proteinExistence type="predicted"/>
<accession>A0A9Q2S3R5</accession>
<dbReference type="EMBL" id="JAFBXE010000016">
    <property type="protein sequence ID" value="MBM2414549.1"/>
    <property type="molecule type" value="Genomic_DNA"/>
</dbReference>
<keyword evidence="4" id="KW-1185">Reference proteome</keyword>
<organism evidence="1 3">
    <name type="scientific">Marivita cryptomonadis</name>
    <dbReference type="NCBI Taxonomy" id="505252"/>
    <lineage>
        <taxon>Bacteria</taxon>
        <taxon>Pseudomonadati</taxon>
        <taxon>Pseudomonadota</taxon>
        <taxon>Alphaproteobacteria</taxon>
        <taxon>Rhodobacterales</taxon>
        <taxon>Roseobacteraceae</taxon>
        <taxon>Marivita</taxon>
    </lineage>
</organism>
<dbReference type="Gene3D" id="3.30.530.20">
    <property type="match status" value="1"/>
</dbReference>
<dbReference type="SUPFAM" id="SSF55961">
    <property type="entry name" value="Bet v1-like"/>
    <property type="match status" value="1"/>
</dbReference>
<sequence>MQVTGTEDVAAPIDLVFAELTAFDYVERQAMRRGIDVRRQFRGSAPDIGDSWDAKFKFRGKERQAKVTLDAYDAPNMVQFGGVSGGLETSTVIELVPLSPNRTRVSVVFKMMPKTLSARLLVQSFKLARSSINKRFKARMTQYARDIENKVVKTA</sequence>
<dbReference type="InterPro" id="IPR023393">
    <property type="entry name" value="START-like_dom_sf"/>
</dbReference>
<dbReference type="OrthoDB" id="7860307at2"/>
<dbReference type="AlphaFoldDB" id="A0A9Q2S3R5"/>
<dbReference type="EMBL" id="JAFBXF010000016">
    <property type="protein sequence ID" value="MBM2419211.1"/>
    <property type="molecule type" value="Genomic_DNA"/>
</dbReference>
<evidence type="ECO:0000313" key="2">
    <source>
        <dbReference type="EMBL" id="MBM2419211.1"/>
    </source>
</evidence>
<dbReference type="Proteomes" id="UP000755667">
    <property type="component" value="Unassembled WGS sequence"/>
</dbReference>
<evidence type="ECO:0000313" key="4">
    <source>
        <dbReference type="Proteomes" id="UP000809440"/>
    </source>
</evidence>
<dbReference type="GeneID" id="62640642"/>
<comment type="caution">
    <text evidence="1">The sequence shown here is derived from an EMBL/GenBank/DDBJ whole genome shotgun (WGS) entry which is preliminary data.</text>
</comment>